<feature type="region of interest" description="Disordered" evidence="19">
    <location>
        <begin position="270"/>
        <end position="331"/>
    </location>
</feature>
<comment type="catalytic activity">
    <reaction evidence="17">
        <text>DNA(n) + a 2'-deoxyribonucleoside 5'-triphosphate = DNA(n+1) + diphosphate</text>
        <dbReference type="Rhea" id="RHEA:22508"/>
        <dbReference type="Rhea" id="RHEA-COMP:17339"/>
        <dbReference type="Rhea" id="RHEA-COMP:17340"/>
        <dbReference type="ChEBI" id="CHEBI:33019"/>
        <dbReference type="ChEBI" id="CHEBI:61560"/>
        <dbReference type="ChEBI" id="CHEBI:173112"/>
        <dbReference type="EC" id="2.7.7.7"/>
    </reaction>
</comment>
<proteinExistence type="inferred from homology"/>
<keyword evidence="12" id="KW-0239">DNA-directed DNA polymerase</keyword>
<protein>
    <recommendedName>
        <fullName evidence="5">DNA polymerase lambda</fullName>
        <ecNumber evidence="4">2.7.7.7</ecNumber>
    </recommendedName>
</protein>
<evidence type="ECO:0000256" key="3">
    <source>
        <dbReference type="ARBA" id="ARBA00008323"/>
    </source>
</evidence>
<comment type="caution">
    <text evidence="21">The sequence shown here is derived from an EMBL/GenBank/DDBJ whole genome shotgun (WGS) entry which is preliminary data.</text>
</comment>
<dbReference type="GeneID" id="41984158"/>
<dbReference type="GO" id="GO:0046872">
    <property type="term" value="F:metal ion binding"/>
    <property type="evidence" value="ECO:0007669"/>
    <property type="project" value="UniProtKB-KW"/>
</dbReference>
<evidence type="ECO:0000256" key="14">
    <source>
        <dbReference type="ARBA" id="ARBA00023204"/>
    </source>
</evidence>
<dbReference type="Pfam" id="PF14792">
    <property type="entry name" value="DNA_pol_B_palm"/>
    <property type="match status" value="1"/>
</dbReference>
<keyword evidence="6" id="KW-0237">DNA synthesis</keyword>
<keyword evidence="13" id="KW-0238">DNA-binding</keyword>
<dbReference type="InterPro" id="IPR002054">
    <property type="entry name" value="DNA-dir_DNA_pol_X"/>
</dbReference>
<evidence type="ECO:0000256" key="4">
    <source>
        <dbReference type="ARBA" id="ARBA00012417"/>
    </source>
</evidence>
<keyword evidence="22" id="KW-1185">Reference proteome</keyword>
<dbReference type="PANTHER" id="PTHR11276:SF28">
    <property type="entry name" value="DNA POLYMERASE LAMBDA"/>
    <property type="match status" value="1"/>
</dbReference>
<keyword evidence="9" id="KW-0235">DNA replication</keyword>
<dbReference type="InterPro" id="IPR002008">
    <property type="entry name" value="DNA_pol_X_beta-like"/>
</dbReference>
<dbReference type="InterPro" id="IPR019843">
    <property type="entry name" value="DNA_pol-X_BS"/>
</dbReference>
<dbReference type="PROSITE" id="PS50172">
    <property type="entry name" value="BRCT"/>
    <property type="match status" value="1"/>
</dbReference>
<evidence type="ECO:0000256" key="13">
    <source>
        <dbReference type="ARBA" id="ARBA00023125"/>
    </source>
</evidence>
<dbReference type="InterPro" id="IPR018944">
    <property type="entry name" value="DNA_pol_lambd_fingers_domain"/>
</dbReference>
<dbReference type="Gene3D" id="1.10.150.20">
    <property type="entry name" value="5' to 3' exonuclease, C-terminal subdomain"/>
    <property type="match status" value="1"/>
</dbReference>
<dbReference type="Gene3D" id="3.40.50.10190">
    <property type="entry name" value="BRCT domain"/>
    <property type="match status" value="1"/>
</dbReference>
<dbReference type="Pfam" id="PF10391">
    <property type="entry name" value="DNA_pol_lambd_f"/>
    <property type="match status" value="1"/>
</dbReference>
<evidence type="ECO:0000256" key="6">
    <source>
        <dbReference type="ARBA" id="ARBA00022634"/>
    </source>
</evidence>
<dbReference type="SMART" id="SM00483">
    <property type="entry name" value="POLXc"/>
    <property type="match status" value="1"/>
</dbReference>
<dbReference type="FunFam" id="1.10.150.110:FF:000005">
    <property type="entry name" value="DNA polymerase POL4"/>
    <property type="match status" value="1"/>
</dbReference>
<keyword evidence="15" id="KW-0456">Lyase</keyword>
<dbReference type="FunFam" id="1.10.150.20:FF:000010">
    <property type="entry name" value="DNA polymerase lambda"/>
    <property type="match status" value="1"/>
</dbReference>
<dbReference type="InterPro" id="IPR010996">
    <property type="entry name" value="HHH_MUS81"/>
</dbReference>
<dbReference type="InterPro" id="IPR028207">
    <property type="entry name" value="DNA_pol_B_palm_palm"/>
</dbReference>
<feature type="compositionally biased region" description="Low complexity" evidence="19">
    <location>
        <begin position="41"/>
        <end position="52"/>
    </location>
</feature>
<dbReference type="Pfam" id="PF14716">
    <property type="entry name" value="HHH_8"/>
    <property type="match status" value="1"/>
</dbReference>
<keyword evidence="8" id="KW-0548">Nucleotidyltransferase</keyword>
<dbReference type="SUPFAM" id="SSF52113">
    <property type="entry name" value="BRCT domain"/>
    <property type="match status" value="1"/>
</dbReference>
<dbReference type="PANTHER" id="PTHR11276">
    <property type="entry name" value="DNA POLYMERASE TYPE-X FAMILY MEMBER"/>
    <property type="match status" value="1"/>
</dbReference>
<dbReference type="PRINTS" id="PR00869">
    <property type="entry name" value="DNAPOLX"/>
</dbReference>
<feature type="region of interest" description="Disordered" evidence="19">
    <location>
        <begin position="351"/>
        <end position="419"/>
    </location>
</feature>
<keyword evidence="16" id="KW-0539">Nucleus</keyword>
<feature type="compositionally biased region" description="Polar residues" evidence="19">
    <location>
        <begin position="401"/>
        <end position="419"/>
    </location>
</feature>
<feature type="region of interest" description="Disordered" evidence="19">
    <location>
        <begin position="41"/>
        <end position="141"/>
    </location>
</feature>
<dbReference type="SUPFAM" id="SSF81301">
    <property type="entry name" value="Nucleotidyltransferase"/>
    <property type="match status" value="1"/>
</dbReference>
<dbReference type="GO" id="GO:0006303">
    <property type="term" value="P:double-strand break repair via nonhomologous end joining"/>
    <property type="evidence" value="ECO:0007669"/>
    <property type="project" value="TreeGrafter"/>
</dbReference>
<feature type="compositionally biased region" description="Polar residues" evidence="19">
    <location>
        <begin position="317"/>
        <end position="327"/>
    </location>
</feature>
<evidence type="ECO:0000256" key="2">
    <source>
        <dbReference type="ARBA" id="ARBA00004123"/>
    </source>
</evidence>
<comment type="subcellular location">
    <subcellularLocation>
        <location evidence="2">Nucleus</location>
    </subcellularLocation>
</comment>
<dbReference type="GO" id="GO:0006260">
    <property type="term" value="P:DNA replication"/>
    <property type="evidence" value="ECO:0007669"/>
    <property type="project" value="UniProtKB-KW"/>
</dbReference>
<evidence type="ECO:0000256" key="15">
    <source>
        <dbReference type="ARBA" id="ARBA00023239"/>
    </source>
</evidence>
<dbReference type="GO" id="GO:0003887">
    <property type="term" value="F:DNA-directed DNA polymerase activity"/>
    <property type="evidence" value="ECO:0007669"/>
    <property type="project" value="UniProtKB-KW"/>
</dbReference>
<evidence type="ECO:0000256" key="5">
    <source>
        <dbReference type="ARBA" id="ARBA00016513"/>
    </source>
</evidence>
<dbReference type="SUPFAM" id="SSF47802">
    <property type="entry name" value="DNA polymerase beta, N-terminal domain-like"/>
    <property type="match status" value="1"/>
</dbReference>
<name>A0A8H8R2G6_9HELO</name>
<evidence type="ECO:0000256" key="19">
    <source>
        <dbReference type="SAM" id="MobiDB-lite"/>
    </source>
</evidence>
<dbReference type="EMBL" id="QGMH01000067">
    <property type="protein sequence ID" value="TVY26540.1"/>
    <property type="molecule type" value="Genomic_DNA"/>
</dbReference>
<accession>A0A8H8R2G6</accession>
<gene>
    <name evidence="21" type="primary">POLL</name>
    <name evidence="21" type="ORF">LHYA1_G003960</name>
</gene>
<feature type="compositionally biased region" description="Low complexity" evidence="19">
    <location>
        <begin position="101"/>
        <end position="111"/>
    </location>
</feature>
<feature type="compositionally biased region" description="Basic residues" evidence="19">
    <location>
        <begin position="388"/>
        <end position="397"/>
    </location>
</feature>
<reference evidence="21 22" key="1">
    <citation type="submission" date="2018-05" db="EMBL/GenBank/DDBJ databases">
        <title>Genome sequencing and assembly of the regulated plant pathogen Lachnellula willkommii and related sister species for the development of diagnostic species identification markers.</title>
        <authorList>
            <person name="Giroux E."/>
            <person name="Bilodeau G."/>
        </authorList>
    </citation>
    <scope>NUCLEOTIDE SEQUENCE [LARGE SCALE GENOMIC DNA]</scope>
    <source>
        <strain evidence="21 22">CBS 185.66</strain>
    </source>
</reference>
<evidence type="ECO:0000313" key="22">
    <source>
        <dbReference type="Proteomes" id="UP000431533"/>
    </source>
</evidence>
<dbReference type="SUPFAM" id="SSF81585">
    <property type="entry name" value="PsbU/PolX domain-like"/>
    <property type="match status" value="1"/>
</dbReference>
<evidence type="ECO:0000256" key="11">
    <source>
        <dbReference type="ARBA" id="ARBA00022763"/>
    </source>
</evidence>
<dbReference type="InterPro" id="IPR027421">
    <property type="entry name" value="DNA_pol_lamdba_lyase_dom_sf"/>
</dbReference>
<evidence type="ECO:0000259" key="20">
    <source>
        <dbReference type="PROSITE" id="PS50172"/>
    </source>
</evidence>
<dbReference type="EC" id="2.7.7.7" evidence="4"/>
<evidence type="ECO:0000256" key="16">
    <source>
        <dbReference type="ARBA" id="ARBA00023242"/>
    </source>
</evidence>
<dbReference type="Gene3D" id="1.10.150.110">
    <property type="entry name" value="DNA polymerase beta, N-terminal domain-like"/>
    <property type="match status" value="1"/>
</dbReference>
<dbReference type="RefSeq" id="XP_031005328.1">
    <property type="nucleotide sequence ID" value="XM_031148926.1"/>
</dbReference>
<evidence type="ECO:0000256" key="8">
    <source>
        <dbReference type="ARBA" id="ARBA00022695"/>
    </source>
</evidence>
<dbReference type="InterPro" id="IPR043519">
    <property type="entry name" value="NT_sf"/>
</dbReference>
<sequence>MLSKTEYFDRLYALNESSSDDEVDASDVLGFLSNGDRPLVSVSVSSLPASSSQTRQRKSPRQPPAIHRNNSAPQPSVGVKPDKTLTRKTSLLRYDTPTPPSGSSFSGKTSSVLPSSSHRPDPERRVVSDPTGGSLILKNSTGIASMLQKNQKRKRQATKLVPEDQQIFRGLDFYYLPADDKNPKRRMRITKAKEYGAKWTTELEDGVTHIIVDNSLTYEHIMTYLKETLKVQALPKGAILVNEDYPIDCITFRRILDSNQDQYAVKGAVIESEEKPASQTSPQVAQGEEDIQRRTPPREDSASQARNVEGEGEAETQRISQNPSPARNFQREMGFNDPLAEMIEYVQTKKHLPLDDEEDEERPSSSDSMQDPGDFDDSRERSPSPVRKSSRKKRRGSKGSFNQNNFSCMTGGTGEITSSNPNARTIEVLQEMGDFYEKVKDQWRTRAYRMAIGTLKKTMNKIRTADEAEELPKIGKRIAKKIEEIVLTDGLRRLEYAKQDPTDRILQNFLKIYGVGPSQGLKWAQQGYKTLEDLKAHVHLSENQRIGIAHYNDFDTRIPREEVIALGDIVKSAGASIDPNMELTIGGSYRRGAATSGDIDFLITKANTTTTIDLLSFLEDLVRHLTDTGFLVAALAVPRGESSSKWHGACVLPGNPIWRRIDFLLVPESEMGAALLYFTGDDIFNRSMRFLAGTKGWRLNQRGLYKDVMRGAGREKLNEGILVEAADEKKIFRALGVPWRPPEQRICH</sequence>
<dbReference type="AlphaFoldDB" id="A0A8H8R2G6"/>
<evidence type="ECO:0000256" key="18">
    <source>
        <dbReference type="PIRSR" id="PIRSR622312-50"/>
    </source>
</evidence>
<feature type="compositionally biased region" description="Basic and acidic residues" evidence="19">
    <location>
        <begin position="118"/>
        <end position="127"/>
    </location>
</feature>
<dbReference type="Pfam" id="PF14791">
    <property type="entry name" value="DNA_pol_B_thumb"/>
    <property type="match status" value="1"/>
</dbReference>
<evidence type="ECO:0000256" key="9">
    <source>
        <dbReference type="ARBA" id="ARBA00022705"/>
    </source>
</evidence>
<feature type="domain" description="BRCT" evidence="20">
    <location>
        <begin position="163"/>
        <end position="263"/>
    </location>
</feature>
<evidence type="ECO:0000313" key="21">
    <source>
        <dbReference type="EMBL" id="TVY26540.1"/>
    </source>
</evidence>
<dbReference type="InterPro" id="IPR036420">
    <property type="entry name" value="BRCT_dom_sf"/>
</dbReference>
<dbReference type="Gene3D" id="3.30.210.10">
    <property type="entry name" value="DNA polymerase, thumb domain"/>
    <property type="match status" value="1"/>
</dbReference>
<evidence type="ECO:0000256" key="1">
    <source>
        <dbReference type="ARBA" id="ARBA00001936"/>
    </source>
</evidence>
<dbReference type="PROSITE" id="PS00522">
    <property type="entry name" value="DNA_POLYMERASE_X"/>
    <property type="match status" value="1"/>
</dbReference>
<comment type="cofactor">
    <cofactor evidence="1">
        <name>Mn(2+)</name>
        <dbReference type="ChEBI" id="CHEBI:29035"/>
    </cofactor>
</comment>
<dbReference type="OrthoDB" id="205514at2759"/>
<dbReference type="InterPro" id="IPR022312">
    <property type="entry name" value="DNA_pol_X"/>
</dbReference>
<dbReference type="InterPro" id="IPR029398">
    <property type="entry name" value="PolB_thumb"/>
</dbReference>
<dbReference type="PRINTS" id="PR00870">
    <property type="entry name" value="DNAPOLXBETA"/>
</dbReference>
<keyword evidence="14" id="KW-0234">DNA repair</keyword>
<feature type="active site" description="Nucleophile; Schiff-base intermediate with DNA; for 5'-dRP lyase activity" evidence="18">
    <location>
        <position position="481"/>
    </location>
</feature>
<dbReference type="InterPro" id="IPR001357">
    <property type="entry name" value="BRCT_dom"/>
</dbReference>
<evidence type="ECO:0000256" key="7">
    <source>
        <dbReference type="ARBA" id="ARBA00022679"/>
    </source>
</evidence>
<dbReference type="GO" id="GO:0005634">
    <property type="term" value="C:nucleus"/>
    <property type="evidence" value="ECO:0007669"/>
    <property type="project" value="UniProtKB-SubCell"/>
</dbReference>
<dbReference type="InterPro" id="IPR037160">
    <property type="entry name" value="DNA_Pol_thumb_sf"/>
</dbReference>
<dbReference type="Gene3D" id="3.30.460.10">
    <property type="entry name" value="Beta Polymerase, domain 2"/>
    <property type="match status" value="1"/>
</dbReference>
<evidence type="ECO:0000256" key="10">
    <source>
        <dbReference type="ARBA" id="ARBA00022723"/>
    </source>
</evidence>
<evidence type="ECO:0000256" key="17">
    <source>
        <dbReference type="ARBA" id="ARBA00049244"/>
    </source>
</evidence>
<keyword evidence="7" id="KW-0808">Transferase</keyword>
<evidence type="ECO:0000256" key="12">
    <source>
        <dbReference type="ARBA" id="ARBA00022932"/>
    </source>
</evidence>
<organism evidence="21 22">
    <name type="scientific">Lachnellula hyalina</name>
    <dbReference type="NCBI Taxonomy" id="1316788"/>
    <lineage>
        <taxon>Eukaryota</taxon>
        <taxon>Fungi</taxon>
        <taxon>Dikarya</taxon>
        <taxon>Ascomycota</taxon>
        <taxon>Pezizomycotina</taxon>
        <taxon>Leotiomycetes</taxon>
        <taxon>Helotiales</taxon>
        <taxon>Lachnaceae</taxon>
        <taxon>Lachnellula</taxon>
    </lineage>
</organism>
<keyword evidence="10" id="KW-0479">Metal-binding</keyword>
<comment type="similarity">
    <text evidence="3">Belongs to the DNA polymerase type-X family.</text>
</comment>
<keyword evidence="11" id="KW-0227">DNA damage</keyword>
<dbReference type="CDD" id="cd00141">
    <property type="entry name" value="NT_POLXc"/>
    <property type="match status" value="1"/>
</dbReference>
<feature type="compositionally biased region" description="Basic and acidic residues" evidence="19">
    <location>
        <begin position="290"/>
        <end position="301"/>
    </location>
</feature>
<dbReference type="Proteomes" id="UP000431533">
    <property type="component" value="Unassembled WGS sequence"/>
</dbReference>
<dbReference type="GO" id="GO:0003677">
    <property type="term" value="F:DNA binding"/>
    <property type="evidence" value="ECO:0007669"/>
    <property type="project" value="UniProtKB-KW"/>
</dbReference>
<dbReference type="GO" id="GO:0016829">
    <property type="term" value="F:lyase activity"/>
    <property type="evidence" value="ECO:0007669"/>
    <property type="project" value="UniProtKB-KW"/>
</dbReference>